<name>A0A1Y2EVG2_9FUNG</name>
<evidence type="ECO:0000256" key="1">
    <source>
        <dbReference type="SAM" id="Phobius"/>
    </source>
</evidence>
<sequence length="264" mass="31239">MDQIKDYLNNNEEIIKNTDIVELIGANHAGFLINDDLFEYGTYPMESLKNENSYNYESGPFHWRQNQSTSSTTEWSKQSYLWGQKNYQKNVTYSESDFQKEINNNSSAFQQVKKFSWKCIYDEEKKRCTNFDNIIDKSYDLLIMGLTKITMPEYLVNEYRKFKEEAKLFDPQILRKFEVQNKNFEDAINWFNSTISELRQQNVSCENTENVSSIHYVLKYKCDHLIDQDIINSSFLTSNCFRNISYKGLMIFLVTIATVLLQII</sequence>
<dbReference type="Proteomes" id="UP000193920">
    <property type="component" value="Unassembled WGS sequence"/>
</dbReference>
<dbReference type="EMBL" id="MCOG01000025">
    <property type="protein sequence ID" value="ORY75591.1"/>
    <property type="molecule type" value="Genomic_DNA"/>
</dbReference>
<keyword evidence="1" id="KW-1133">Transmembrane helix</keyword>
<dbReference type="AlphaFoldDB" id="A0A1Y2EVG2"/>
<keyword evidence="1" id="KW-0472">Membrane</keyword>
<proteinExistence type="predicted"/>
<evidence type="ECO:0000313" key="2">
    <source>
        <dbReference type="EMBL" id="ORY75591.1"/>
    </source>
</evidence>
<reference evidence="2 3" key="1">
    <citation type="submission" date="2016-08" db="EMBL/GenBank/DDBJ databases">
        <title>A Parts List for Fungal Cellulosomes Revealed by Comparative Genomics.</title>
        <authorList>
            <consortium name="DOE Joint Genome Institute"/>
            <person name="Haitjema C.H."/>
            <person name="Gilmore S.P."/>
            <person name="Henske J.K."/>
            <person name="Solomon K.V."/>
            <person name="De Groot R."/>
            <person name="Kuo A."/>
            <person name="Mondo S.J."/>
            <person name="Salamov A.A."/>
            <person name="Labutti K."/>
            <person name="Zhao Z."/>
            <person name="Chiniquy J."/>
            <person name="Barry K."/>
            <person name="Brewer H.M."/>
            <person name="Purvine S.O."/>
            <person name="Wright A.T."/>
            <person name="Boxma B."/>
            <person name="Van Alen T."/>
            <person name="Hackstein J.H."/>
            <person name="Baker S.E."/>
            <person name="Grigoriev I.V."/>
            <person name="O'Malley M.A."/>
        </authorList>
    </citation>
    <scope>NUCLEOTIDE SEQUENCE [LARGE SCALE GENOMIC DNA]</scope>
    <source>
        <strain evidence="2 3">G1</strain>
    </source>
</reference>
<organism evidence="2 3">
    <name type="scientific">Neocallimastix californiae</name>
    <dbReference type="NCBI Taxonomy" id="1754190"/>
    <lineage>
        <taxon>Eukaryota</taxon>
        <taxon>Fungi</taxon>
        <taxon>Fungi incertae sedis</taxon>
        <taxon>Chytridiomycota</taxon>
        <taxon>Chytridiomycota incertae sedis</taxon>
        <taxon>Neocallimastigomycetes</taxon>
        <taxon>Neocallimastigales</taxon>
        <taxon>Neocallimastigaceae</taxon>
        <taxon>Neocallimastix</taxon>
    </lineage>
</organism>
<feature type="transmembrane region" description="Helical" evidence="1">
    <location>
        <begin position="244"/>
        <end position="263"/>
    </location>
</feature>
<gene>
    <name evidence="2" type="ORF">LY90DRAFT_699016</name>
</gene>
<comment type="caution">
    <text evidence="2">The sequence shown here is derived from an EMBL/GenBank/DDBJ whole genome shotgun (WGS) entry which is preliminary data.</text>
</comment>
<keyword evidence="3" id="KW-1185">Reference proteome</keyword>
<dbReference type="OrthoDB" id="10403328at2759"/>
<protein>
    <submittedName>
        <fullName evidence="2">Uncharacterized protein</fullName>
    </submittedName>
</protein>
<keyword evidence="1" id="KW-0812">Transmembrane</keyword>
<accession>A0A1Y2EVG2</accession>
<evidence type="ECO:0000313" key="3">
    <source>
        <dbReference type="Proteomes" id="UP000193920"/>
    </source>
</evidence>
<dbReference type="STRING" id="1754190.A0A1Y2EVG2"/>